<sequence>MTLDNAYMATKDVCEHLCISSRTLSRLRNRTTLPFPDPDYSLKGSKNRWFRYKVLEWQEQDAELNQSNR</sequence>
<protein>
    <submittedName>
        <fullName evidence="1">Excisionase-like protein</fullName>
    </submittedName>
</protein>
<dbReference type="Proteomes" id="UP000010290">
    <property type="component" value="Chromosome"/>
</dbReference>
<evidence type="ECO:0000313" key="2">
    <source>
        <dbReference type="Proteomes" id="UP000010290"/>
    </source>
</evidence>
<comment type="caution">
    <text evidence="1">The sequence shown here is derived from an EMBL/GenBank/DDBJ whole genome shotgun (WGS) entry which is preliminary data.</text>
</comment>
<dbReference type="AlphaFoldDB" id="K8WE84"/>
<proteinExistence type="predicted"/>
<name>K8WE84_9GAMM</name>
<gene>
    <name evidence="1" type="ORF">OO7_12434</name>
</gene>
<dbReference type="HOGENOM" id="CLU_2772635_0_0_6"/>
<dbReference type="InterPro" id="IPR049917">
    <property type="entry name" value="Xis_Gifsy_1-like"/>
</dbReference>
<organism evidence="1 2">
    <name type="scientific">Providencia sneebia DSM 19967</name>
    <dbReference type="NCBI Taxonomy" id="1141660"/>
    <lineage>
        <taxon>Bacteria</taxon>
        <taxon>Pseudomonadati</taxon>
        <taxon>Pseudomonadota</taxon>
        <taxon>Gammaproteobacteria</taxon>
        <taxon>Enterobacterales</taxon>
        <taxon>Morganellaceae</taxon>
        <taxon>Providencia</taxon>
    </lineage>
</organism>
<dbReference type="NCBIfam" id="NF033499">
    <property type="entry name" value="Xis_Gifsy_1"/>
    <property type="match status" value="1"/>
</dbReference>
<dbReference type="EMBL" id="AKKN01000010">
    <property type="protein sequence ID" value="EKT55782.1"/>
    <property type="molecule type" value="Genomic_DNA"/>
</dbReference>
<keyword evidence="2" id="KW-1185">Reference proteome</keyword>
<accession>K8WE84</accession>
<reference evidence="1 2" key="1">
    <citation type="journal article" date="2012" name="BMC Genomics">
        <title>Comparative genomics of bacteria in the genus Providencia isolated from wild Drosophila melanogaster.</title>
        <authorList>
            <person name="Galac M.R."/>
            <person name="Lazzaro B.P."/>
        </authorList>
    </citation>
    <scope>NUCLEOTIDE SEQUENCE [LARGE SCALE GENOMIC DNA]</scope>
    <source>
        <strain evidence="1 2">DSM 19967</strain>
    </source>
</reference>
<evidence type="ECO:0000313" key="1">
    <source>
        <dbReference type="EMBL" id="EKT55782.1"/>
    </source>
</evidence>
<dbReference type="OrthoDB" id="6625165at2"/>